<reference evidence="6 7" key="1">
    <citation type="submission" date="2018-05" db="EMBL/GenBank/DDBJ databases">
        <title>Evolution of GPA BGCs.</title>
        <authorList>
            <person name="Waglechner N."/>
            <person name="Wright G.D."/>
        </authorList>
    </citation>
    <scope>NUCLEOTIDE SEQUENCE [LARGE SCALE GENOMIC DNA]</scope>
    <source>
        <strain evidence="6 7">A82846</strain>
    </source>
</reference>
<dbReference type="Pfam" id="PF02801">
    <property type="entry name" value="Ketoacyl-synt_C"/>
    <property type="match status" value="1"/>
</dbReference>
<dbReference type="GO" id="GO:0071770">
    <property type="term" value="P:DIM/DIP cell wall layer assembly"/>
    <property type="evidence" value="ECO:0007669"/>
    <property type="project" value="TreeGrafter"/>
</dbReference>
<dbReference type="InterPro" id="IPR018201">
    <property type="entry name" value="Ketoacyl_synth_AS"/>
</dbReference>
<dbReference type="GO" id="GO:0006633">
    <property type="term" value="P:fatty acid biosynthetic process"/>
    <property type="evidence" value="ECO:0007669"/>
    <property type="project" value="InterPro"/>
</dbReference>
<comment type="caution">
    <text evidence="6">The sequence shown here is derived from an EMBL/GenBank/DDBJ whole genome shotgun (WGS) entry which is preliminary data.</text>
</comment>
<feature type="domain" description="Ketosynthase family 3 (KS3)" evidence="5">
    <location>
        <begin position="8"/>
        <end position="363"/>
    </location>
</feature>
<name>A0A428Y2Z2_KIBAR</name>
<dbReference type="PROSITE" id="PS00606">
    <property type="entry name" value="KS3_1"/>
    <property type="match status" value="1"/>
</dbReference>
<dbReference type="InterPro" id="IPR020841">
    <property type="entry name" value="PKS_Beta-ketoAc_synthase_dom"/>
</dbReference>
<gene>
    <name evidence="6" type="ORF">DMH04_53535</name>
</gene>
<organism evidence="6 7">
    <name type="scientific">Kibdelosporangium aridum</name>
    <dbReference type="NCBI Taxonomy" id="2030"/>
    <lineage>
        <taxon>Bacteria</taxon>
        <taxon>Bacillati</taxon>
        <taxon>Actinomycetota</taxon>
        <taxon>Actinomycetes</taxon>
        <taxon>Pseudonocardiales</taxon>
        <taxon>Pseudonocardiaceae</taxon>
        <taxon>Kibdelosporangium</taxon>
    </lineage>
</organism>
<evidence type="ECO:0000256" key="3">
    <source>
        <dbReference type="ARBA" id="ARBA00022679"/>
    </source>
</evidence>
<keyword evidence="3 4" id="KW-0808">Transferase</keyword>
<evidence type="ECO:0000259" key="5">
    <source>
        <dbReference type="PROSITE" id="PS52004"/>
    </source>
</evidence>
<dbReference type="InterPro" id="IPR050091">
    <property type="entry name" value="PKS_NRPS_Biosynth_Enz"/>
</dbReference>
<sequence length="363" mass="37982">MRTDYGQRNEIAIVGMAGRFPGADDVDGLWRLLLDGRDGVRELSPDDLREAGVPAELSATPGYIRFATEVSGAADFDAEFFGLTPAEAECTDPQHRLMMECAWRALEDGGTPATGRIGVFVSTESHTYLEQHLLPREQHTGPDLPYRLRLTNQPEFLATRLCYALGITGPAMSISTACSSSLVCVDTACTALIMRRCDVAIAGAAALRLPQASGYLYREGGTWSRDGRCRPFDASASGWIAGNGGGAVVLKRLADAVADRDRIYAVITGSGVNNDGADKISFAAPSTSAQIAVITAAIADAGVPSSDVGYVEAHGSGTVLGDPIEVTALAKAYAAAGGVAQAADSAASRRTSATWRVPPGWPG</sequence>
<dbReference type="GO" id="GO:0004315">
    <property type="term" value="F:3-oxoacyl-[acyl-carrier-protein] synthase activity"/>
    <property type="evidence" value="ECO:0007669"/>
    <property type="project" value="InterPro"/>
</dbReference>
<dbReference type="InterPro" id="IPR014030">
    <property type="entry name" value="Ketoacyl_synth_N"/>
</dbReference>
<accession>A0A428Y2Z2</accession>
<dbReference type="PANTHER" id="PTHR43775">
    <property type="entry name" value="FATTY ACID SYNTHASE"/>
    <property type="match status" value="1"/>
</dbReference>
<dbReference type="PROSITE" id="PS52004">
    <property type="entry name" value="KS3_2"/>
    <property type="match status" value="1"/>
</dbReference>
<dbReference type="AlphaFoldDB" id="A0A428Y2Z2"/>
<evidence type="ECO:0000256" key="4">
    <source>
        <dbReference type="RuleBase" id="RU003694"/>
    </source>
</evidence>
<dbReference type="RefSeq" id="WP_051796518.1">
    <property type="nucleotide sequence ID" value="NZ_QHKI01000111.1"/>
</dbReference>
<dbReference type="SUPFAM" id="SSF53901">
    <property type="entry name" value="Thiolase-like"/>
    <property type="match status" value="1"/>
</dbReference>
<dbReference type="GO" id="GO:0005886">
    <property type="term" value="C:plasma membrane"/>
    <property type="evidence" value="ECO:0007669"/>
    <property type="project" value="TreeGrafter"/>
</dbReference>
<dbReference type="PANTHER" id="PTHR43775:SF37">
    <property type="entry name" value="SI:DKEY-61P9.11"/>
    <property type="match status" value="1"/>
</dbReference>
<evidence type="ECO:0000313" key="7">
    <source>
        <dbReference type="Proteomes" id="UP000287547"/>
    </source>
</evidence>
<dbReference type="OrthoDB" id="9778690at2"/>
<evidence type="ECO:0000256" key="1">
    <source>
        <dbReference type="ARBA" id="ARBA00022450"/>
    </source>
</evidence>
<dbReference type="GO" id="GO:0005737">
    <property type="term" value="C:cytoplasm"/>
    <property type="evidence" value="ECO:0007669"/>
    <property type="project" value="TreeGrafter"/>
</dbReference>
<dbReference type="GO" id="GO:0004312">
    <property type="term" value="F:fatty acid synthase activity"/>
    <property type="evidence" value="ECO:0007669"/>
    <property type="project" value="TreeGrafter"/>
</dbReference>
<evidence type="ECO:0000256" key="2">
    <source>
        <dbReference type="ARBA" id="ARBA00022553"/>
    </source>
</evidence>
<dbReference type="Pfam" id="PF00109">
    <property type="entry name" value="ketoacyl-synt"/>
    <property type="match status" value="1"/>
</dbReference>
<keyword evidence="2" id="KW-0597">Phosphoprotein</keyword>
<comment type="similarity">
    <text evidence="4">Belongs to the thiolase-like superfamily. Beta-ketoacyl-ACP synthases family.</text>
</comment>
<dbReference type="EMBL" id="QHKI01000111">
    <property type="protein sequence ID" value="RSM61931.1"/>
    <property type="molecule type" value="Genomic_DNA"/>
</dbReference>
<proteinExistence type="inferred from homology"/>
<dbReference type="CDD" id="cd00833">
    <property type="entry name" value="PKS"/>
    <property type="match status" value="1"/>
</dbReference>
<dbReference type="SMART" id="SM00825">
    <property type="entry name" value="PKS_KS"/>
    <property type="match status" value="1"/>
</dbReference>
<evidence type="ECO:0000313" key="6">
    <source>
        <dbReference type="EMBL" id="RSM61931.1"/>
    </source>
</evidence>
<dbReference type="InterPro" id="IPR014031">
    <property type="entry name" value="Ketoacyl_synth_C"/>
</dbReference>
<dbReference type="InterPro" id="IPR016039">
    <property type="entry name" value="Thiolase-like"/>
</dbReference>
<keyword evidence="1" id="KW-0596">Phosphopantetheine</keyword>
<dbReference type="Proteomes" id="UP000287547">
    <property type="component" value="Unassembled WGS sequence"/>
</dbReference>
<dbReference type="Gene3D" id="3.40.47.10">
    <property type="match status" value="1"/>
</dbReference>
<protein>
    <submittedName>
        <fullName evidence="6">Polyketide synthase</fullName>
    </submittedName>
</protein>